<proteinExistence type="predicted"/>
<dbReference type="EMBL" id="JAGEUA010000002">
    <property type="protein sequence ID" value="KAL1007449.1"/>
    <property type="molecule type" value="Genomic_DNA"/>
</dbReference>
<name>A0ABD0XF05_UMBPY</name>
<comment type="caution">
    <text evidence="1">The sequence shown here is derived from an EMBL/GenBank/DDBJ whole genome shotgun (WGS) entry which is preliminary data.</text>
</comment>
<organism evidence="1 2">
    <name type="scientific">Umbra pygmaea</name>
    <name type="common">Eastern mudminnow</name>
    <dbReference type="NCBI Taxonomy" id="75934"/>
    <lineage>
        <taxon>Eukaryota</taxon>
        <taxon>Metazoa</taxon>
        <taxon>Chordata</taxon>
        <taxon>Craniata</taxon>
        <taxon>Vertebrata</taxon>
        <taxon>Euteleostomi</taxon>
        <taxon>Actinopterygii</taxon>
        <taxon>Neopterygii</taxon>
        <taxon>Teleostei</taxon>
        <taxon>Protacanthopterygii</taxon>
        <taxon>Esociformes</taxon>
        <taxon>Umbridae</taxon>
        <taxon>Umbra</taxon>
    </lineage>
</organism>
<dbReference type="Proteomes" id="UP001557470">
    <property type="component" value="Unassembled WGS sequence"/>
</dbReference>
<keyword evidence="2" id="KW-1185">Reference proteome</keyword>
<protein>
    <submittedName>
        <fullName evidence="1">Uncharacterized protein</fullName>
    </submittedName>
</protein>
<evidence type="ECO:0000313" key="2">
    <source>
        <dbReference type="Proteomes" id="UP001557470"/>
    </source>
</evidence>
<accession>A0ABD0XF05</accession>
<reference evidence="1 2" key="1">
    <citation type="submission" date="2024-06" db="EMBL/GenBank/DDBJ databases">
        <authorList>
            <person name="Pan Q."/>
            <person name="Wen M."/>
            <person name="Jouanno E."/>
            <person name="Zahm M."/>
            <person name="Klopp C."/>
            <person name="Cabau C."/>
            <person name="Louis A."/>
            <person name="Berthelot C."/>
            <person name="Parey E."/>
            <person name="Roest Crollius H."/>
            <person name="Montfort J."/>
            <person name="Robinson-Rechavi M."/>
            <person name="Bouchez O."/>
            <person name="Lampietro C."/>
            <person name="Lopez Roques C."/>
            <person name="Donnadieu C."/>
            <person name="Postlethwait J."/>
            <person name="Bobe J."/>
            <person name="Verreycken H."/>
            <person name="Guiguen Y."/>
        </authorList>
    </citation>
    <scope>NUCLEOTIDE SEQUENCE [LARGE SCALE GENOMIC DNA]</scope>
    <source>
        <strain evidence="1">Up_M1</strain>
        <tissue evidence="1">Testis</tissue>
    </source>
</reference>
<dbReference type="AlphaFoldDB" id="A0ABD0XF05"/>
<evidence type="ECO:0000313" key="1">
    <source>
        <dbReference type="EMBL" id="KAL1007449.1"/>
    </source>
</evidence>
<gene>
    <name evidence="1" type="ORF">UPYG_G00086900</name>
</gene>
<sequence>MTDNVAYHDVFCCFASGGRTLALHVKVCGLSVKDLKYTVWQTLPCIFKNALAVLTTWTGSGKKTSFRDLSLRTILQRACFLGLVHHLGGCPL</sequence>